<comment type="caution">
    <text evidence="2">The sequence shown here is derived from an EMBL/GenBank/DDBJ whole genome shotgun (WGS) entry which is preliminary data.</text>
</comment>
<dbReference type="STRING" id="1221996.QY95_03472"/>
<evidence type="ECO:0000313" key="3">
    <source>
        <dbReference type="Proteomes" id="UP000031563"/>
    </source>
</evidence>
<dbReference type="PANTHER" id="PTHR42951">
    <property type="entry name" value="METALLO-BETA-LACTAMASE DOMAIN-CONTAINING"/>
    <property type="match status" value="1"/>
</dbReference>
<dbReference type="RefSeq" id="WP_040048162.1">
    <property type="nucleotide sequence ID" value="NZ_JWIR02000073.1"/>
</dbReference>
<dbReference type="InterPro" id="IPR001279">
    <property type="entry name" value="Metallo-B-lactamas"/>
</dbReference>
<dbReference type="InterPro" id="IPR050855">
    <property type="entry name" value="NDM-1-like"/>
</dbReference>
<dbReference type="SMART" id="SM00849">
    <property type="entry name" value="Lactamase_B"/>
    <property type="match status" value="1"/>
</dbReference>
<name>A0A0F5HQ03_BACTR</name>
<proteinExistence type="predicted"/>
<evidence type="ECO:0000259" key="1">
    <source>
        <dbReference type="SMART" id="SM00849"/>
    </source>
</evidence>
<gene>
    <name evidence="2" type="ORF">QY95_03472</name>
</gene>
<reference evidence="2" key="1">
    <citation type="submission" date="2015-02" db="EMBL/GenBank/DDBJ databases">
        <title>Genome Assembly of Bacillaceae bacterium MTCC 8252.</title>
        <authorList>
            <person name="Verma A."/>
            <person name="Khatri I."/>
            <person name="Mual P."/>
            <person name="Subramanian S."/>
            <person name="Krishnamurthi S."/>
        </authorList>
    </citation>
    <scope>NUCLEOTIDE SEQUENCE [LARGE SCALE GENOMIC DNA]</scope>
    <source>
        <strain evidence="2">MTCC 8252</strain>
    </source>
</reference>
<accession>A0A0F5HQ03</accession>
<dbReference type="OrthoDB" id="1491389at2"/>
<dbReference type="EMBL" id="JWIR02000073">
    <property type="protein sequence ID" value="KKB35338.1"/>
    <property type="molecule type" value="Genomic_DNA"/>
</dbReference>
<dbReference type="Gene3D" id="3.60.15.10">
    <property type="entry name" value="Ribonuclease Z/Hydroxyacylglutathione hydrolase-like"/>
    <property type="match status" value="1"/>
</dbReference>
<sequence length="281" mass="32842">MIVWKDEHLTLFRSALYETISSVIVTADCVIVVDPCWLPHEVEEIKRYVEEVKGSRPLYLLFTHSDYDHIIGYRAFPEAKVIASYAFDKKAPEDKADIIEQIKAFDDGYYVTRNYDIVYPEVDHSIEGEEVRFSIGHTTLTFFQAPGHNDDGILTVIEPLGILIAGDYFSDIEFPYIYFSSYEYEKTLLKLDYILQQYPIELLVTGHGTPTRDYAEMKKRQQASLDYIHKMRTFIQEDNQEAINQLIDGCRFPRNMKKFHKNNQLLFKSELHRVLEGETNK</sequence>
<dbReference type="SUPFAM" id="SSF56281">
    <property type="entry name" value="Metallo-hydrolase/oxidoreductase"/>
    <property type="match status" value="1"/>
</dbReference>
<organism evidence="2 3">
    <name type="scientific">Bacillus thermotolerans</name>
    <name type="common">Quasibacillus thermotolerans</name>
    <dbReference type="NCBI Taxonomy" id="1221996"/>
    <lineage>
        <taxon>Bacteria</taxon>
        <taxon>Bacillati</taxon>
        <taxon>Bacillota</taxon>
        <taxon>Bacilli</taxon>
        <taxon>Bacillales</taxon>
        <taxon>Bacillaceae</taxon>
        <taxon>Bacillus</taxon>
    </lineage>
</organism>
<evidence type="ECO:0000313" key="2">
    <source>
        <dbReference type="EMBL" id="KKB35338.1"/>
    </source>
</evidence>
<keyword evidence="3" id="KW-1185">Reference proteome</keyword>
<dbReference type="AlphaFoldDB" id="A0A0F5HQ03"/>
<dbReference type="Proteomes" id="UP000031563">
    <property type="component" value="Unassembled WGS sequence"/>
</dbReference>
<dbReference type="PANTHER" id="PTHR42951:SF4">
    <property type="entry name" value="ACYL-COENZYME A THIOESTERASE MBLAC2"/>
    <property type="match status" value="1"/>
</dbReference>
<dbReference type="InterPro" id="IPR036866">
    <property type="entry name" value="RibonucZ/Hydroxyglut_hydro"/>
</dbReference>
<feature type="domain" description="Metallo-beta-lactamase" evidence="1">
    <location>
        <begin position="19"/>
        <end position="207"/>
    </location>
</feature>
<protein>
    <recommendedName>
        <fullName evidence="1">Metallo-beta-lactamase domain-containing protein</fullName>
    </recommendedName>
</protein>
<dbReference type="Pfam" id="PF00753">
    <property type="entry name" value="Lactamase_B"/>
    <property type="match status" value="1"/>
</dbReference>